<dbReference type="EMBL" id="CP000859">
    <property type="protein sequence ID" value="ABW67482.1"/>
    <property type="molecule type" value="Genomic_DNA"/>
</dbReference>
<dbReference type="PROSITE" id="PS50113">
    <property type="entry name" value="PAC"/>
    <property type="match status" value="1"/>
</dbReference>
<keyword evidence="7" id="KW-1185">Reference proteome</keyword>
<feature type="coiled-coil region" evidence="1">
    <location>
        <begin position="217"/>
        <end position="279"/>
    </location>
</feature>
<dbReference type="GO" id="GO:0006355">
    <property type="term" value="P:regulation of DNA-templated transcription"/>
    <property type="evidence" value="ECO:0007669"/>
    <property type="project" value="InterPro"/>
</dbReference>
<feature type="transmembrane region" description="Helical" evidence="2">
    <location>
        <begin position="84"/>
        <end position="104"/>
    </location>
</feature>
<dbReference type="eggNOG" id="COG3437">
    <property type="taxonomic scope" value="Bacteria"/>
</dbReference>
<accession>A9A0I2</accession>
<dbReference type="STRING" id="96561.Dole_1678"/>
<dbReference type="PROSITE" id="PS50112">
    <property type="entry name" value="PAS"/>
    <property type="match status" value="1"/>
</dbReference>
<proteinExistence type="predicted"/>
<dbReference type="Gene3D" id="3.30.450.20">
    <property type="entry name" value="PAS domain"/>
    <property type="match status" value="1"/>
</dbReference>
<dbReference type="InterPro" id="IPR003607">
    <property type="entry name" value="HD/PDEase_dom"/>
</dbReference>
<evidence type="ECO:0000259" key="5">
    <source>
        <dbReference type="PROSITE" id="PS51832"/>
    </source>
</evidence>
<keyword evidence="2" id="KW-0472">Membrane</keyword>
<keyword evidence="2" id="KW-1133">Transmembrane helix</keyword>
<dbReference type="RefSeq" id="WP_012175098.1">
    <property type="nucleotide sequence ID" value="NC_009943.1"/>
</dbReference>
<evidence type="ECO:0000313" key="7">
    <source>
        <dbReference type="Proteomes" id="UP000008561"/>
    </source>
</evidence>
<dbReference type="InterPro" id="IPR052020">
    <property type="entry name" value="Cyclic_di-GMP/3'3'-cGAMP_PDE"/>
</dbReference>
<dbReference type="KEGG" id="dol:Dole_1678"/>
<keyword evidence="2" id="KW-0812">Transmembrane</keyword>
<feature type="transmembrane region" description="Helical" evidence="2">
    <location>
        <begin position="136"/>
        <end position="153"/>
    </location>
</feature>
<dbReference type="Gene3D" id="1.10.3210.10">
    <property type="entry name" value="Hypothetical protein af1432"/>
    <property type="match status" value="1"/>
</dbReference>
<dbReference type="CDD" id="cd00130">
    <property type="entry name" value="PAS"/>
    <property type="match status" value="1"/>
</dbReference>
<gene>
    <name evidence="6" type="ordered locus">Dole_1678</name>
</gene>
<feature type="domain" description="HD-GYP" evidence="5">
    <location>
        <begin position="401"/>
        <end position="611"/>
    </location>
</feature>
<dbReference type="SMART" id="SM00091">
    <property type="entry name" value="PAS"/>
    <property type="match status" value="1"/>
</dbReference>
<organism evidence="6 7">
    <name type="scientific">Desulfosudis oleivorans (strain DSM 6200 / JCM 39069 / Hxd3)</name>
    <name type="common">Desulfococcus oleovorans</name>
    <dbReference type="NCBI Taxonomy" id="96561"/>
    <lineage>
        <taxon>Bacteria</taxon>
        <taxon>Pseudomonadati</taxon>
        <taxon>Thermodesulfobacteriota</taxon>
        <taxon>Desulfobacteria</taxon>
        <taxon>Desulfobacterales</taxon>
        <taxon>Desulfosudaceae</taxon>
        <taxon>Desulfosudis</taxon>
    </lineage>
</organism>
<dbReference type="eggNOG" id="COG5002">
    <property type="taxonomic scope" value="Bacteria"/>
</dbReference>
<dbReference type="NCBIfam" id="TIGR00229">
    <property type="entry name" value="sensory_box"/>
    <property type="match status" value="1"/>
</dbReference>
<dbReference type="Proteomes" id="UP000008561">
    <property type="component" value="Chromosome"/>
</dbReference>
<keyword evidence="1" id="KW-0175">Coiled coil</keyword>
<feature type="domain" description="PAC" evidence="4">
    <location>
        <begin position="344"/>
        <end position="396"/>
    </location>
</feature>
<dbReference type="InterPro" id="IPR035965">
    <property type="entry name" value="PAS-like_dom_sf"/>
</dbReference>
<dbReference type="PANTHER" id="PTHR45228">
    <property type="entry name" value="CYCLIC DI-GMP PHOSPHODIESTERASE TM_0186-RELATED"/>
    <property type="match status" value="1"/>
</dbReference>
<reference evidence="6 7" key="1">
    <citation type="submission" date="2007-10" db="EMBL/GenBank/DDBJ databases">
        <title>Complete sequence of Desulfococcus oleovorans Hxd3.</title>
        <authorList>
            <consortium name="US DOE Joint Genome Institute"/>
            <person name="Copeland A."/>
            <person name="Lucas S."/>
            <person name="Lapidus A."/>
            <person name="Barry K."/>
            <person name="Glavina del Rio T."/>
            <person name="Dalin E."/>
            <person name="Tice H."/>
            <person name="Pitluck S."/>
            <person name="Kiss H."/>
            <person name="Brettin T."/>
            <person name="Bruce D."/>
            <person name="Detter J.C."/>
            <person name="Han C."/>
            <person name="Schmutz J."/>
            <person name="Larimer F."/>
            <person name="Land M."/>
            <person name="Hauser L."/>
            <person name="Kyrpides N."/>
            <person name="Kim E."/>
            <person name="Wawrik B."/>
            <person name="Richardson P."/>
        </authorList>
    </citation>
    <scope>NUCLEOTIDE SEQUENCE [LARGE SCALE GENOMIC DNA]</scope>
    <source>
        <strain evidence="7">DSM 6200 / JCM 39069 / Hxd3</strain>
    </source>
</reference>
<evidence type="ECO:0000313" key="6">
    <source>
        <dbReference type="EMBL" id="ABW67482.1"/>
    </source>
</evidence>
<dbReference type="InterPro" id="IPR000014">
    <property type="entry name" value="PAS"/>
</dbReference>
<evidence type="ECO:0000259" key="3">
    <source>
        <dbReference type="PROSITE" id="PS50112"/>
    </source>
</evidence>
<feature type="transmembrane region" description="Helical" evidence="2">
    <location>
        <begin position="111"/>
        <end position="130"/>
    </location>
</feature>
<protein>
    <submittedName>
        <fullName evidence="6">Putative PAS/PAC sensor protein</fullName>
    </submittedName>
</protein>
<feature type="domain" description="PAS" evidence="3">
    <location>
        <begin position="269"/>
        <end position="340"/>
    </location>
</feature>
<dbReference type="InterPro" id="IPR000700">
    <property type="entry name" value="PAS-assoc_C"/>
</dbReference>
<dbReference type="InterPro" id="IPR001610">
    <property type="entry name" value="PAC"/>
</dbReference>
<evidence type="ECO:0000256" key="1">
    <source>
        <dbReference type="SAM" id="Coils"/>
    </source>
</evidence>
<dbReference type="SUPFAM" id="SSF55785">
    <property type="entry name" value="PYP-like sensor domain (PAS domain)"/>
    <property type="match status" value="1"/>
</dbReference>
<dbReference type="AlphaFoldDB" id="A9A0I2"/>
<name>A9A0I2_DESOH</name>
<dbReference type="SUPFAM" id="SSF109604">
    <property type="entry name" value="HD-domain/PDEase-like"/>
    <property type="match status" value="1"/>
</dbReference>
<feature type="transmembrane region" description="Helical" evidence="2">
    <location>
        <begin position="53"/>
        <end position="72"/>
    </location>
</feature>
<evidence type="ECO:0000256" key="2">
    <source>
        <dbReference type="SAM" id="Phobius"/>
    </source>
</evidence>
<dbReference type="Pfam" id="PF00989">
    <property type="entry name" value="PAS"/>
    <property type="match status" value="1"/>
</dbReference>
<sequence>MVDSAATSETGSKENLRRMRVHPVTLSFINECAEYEKPFNDTYIQKSLKPLRIAIVLAVITWSSFGLLDLFIEHSQYLSMWKIRYGILIPSFILGYFFSYTTFFEKYFQPIVAMYAVAAGLGVTLMIPLSTSPMRHTYYAGLIMVLLFAYTILRLRFLWASMACWLVFVAYEITALAINTPADVLISNNFFFVNANIIGMFACYYIELSHRRDFFLARQLEQEKQKVSTINYELEENVRKRTLQMIKINEDLNLTVNDYKRAQESLKKSEEKYRTIITNMEEGYYELDLEGNFTFCNDSALKIFRHNPENTLVGNNMRAYMTREHAEQALRAFNEIYQTNIPEKAMNWEIQTPDGATCFLEVSATRINAADGRAQGFRGIIRDITERKKMEKKLLEYYENIKETRTMTILGLAKLAEYRDLNTGEHLERMMEYTRILTQTLAEHPKYRSYITSEYIEDIYISSILHDIGKVGITDEILLKPGKLTPDEFERVKEHPVLGGDALRAMESRVEGKSFLTLGKEICYHHHEKWDGSGYPDGLRGENIPLSARIVALVDVYDALTSVRVYKGASSHEEAVEIITAERGSHFDPDIVDAFLSRQDVFKKILRATQEETRDITREHTRAIN</sequence>
<dbReference type="CDD" id="cd00077">
    <property type="entry name" value="HDc"/>
    <property type="match status" value="1"/>
</dbReference>
<dbReference type="SMART" id="SM00471">
    <property type="entry name" value="HDc"/>
    <property type="match status" value="1"/>
</dbReference>
<dbReference type="PANTHER" id="PTHR45228:SF5">
    <property type="entry name" value="CYCLIC DI-GMP PHOSPHODIESTERASE VC_1348-RELATED"/>
    <property type="match status" value="1"/>
</dbReference>
<feature type="transmembrane region" description="Helical" evidence="2">
    <location>
        <begin position="158"/>
        <end position="178"/>
    </location>
</feature>
<dbReference type="HOGENOM" id="CLU_477120_0_0_7"/>
<dbReference type="Pfam" id="PF13487">
    <property type="entry name" value="HD_5"/>
    <property type="match status" value="1"/>
</dbReference>
<evidence type="ECO:0000259" key="4">
    <source>
        <dbReference type="PROSITE" id="PS50113"/>
    </source>
</evidence>
<feature type="transmembrane region" description="Helical" evidence="2">
    <location>
        <begin position="190"/>
        <end position="208"/>
    </location>
</feature>
<dbReference type="InterPro" id="IPR013767">
    <property type="entry name" value="PAS_fold"/>
</dbReference>
<dbReference type="SMART" id="SM00086">
    <property type="entry name" value="PAC"/>
    <property type="match status" value="1"/>
</dbReference>
<dbReference type="PROSITE" id="PS51832">
    <property type="entry name" value="HD_GYP"/>
    <property type="match status" value="1"/>
</dbReference>
<dbReference type="InterPro" id="IPR037522">
    <property type="entry name" value="HD_GYP_dom"/>
</dbReference>